<feature type="transmembrane region" description="Helical" evidence="3">
    <location>
        <begin position="78"/>
        <end position="97"/>
    </location>
</feature>
<comment type="similarity">
    <text evidence="1">Belongs to the NAD(P)H dehydrogenase (quinone) family.</text>
</comment>
<dbReference type="PANTHER" id="PTHR10204:SF34">
    <property type="entry name" value="NAD(P)H DEHYDROGENASE [QUINONE] 1 ISOFORM 1"/>
    <property type="match status" value="1"/>
</dbReference>
<dbReference type="InterPro" id="IPR051545">
    <property type="entry name" value="NAD(P)H_dehydrogenase_qn"/>
</dbReference>
<feature type="domain" description="Flavodoxin-like fold" evidence="4">
    <location>
        <begin position="1"/>
        <end position="179"/>
    </location>
</feature>
<dbReference type="Gene3D" id="3.40.50.360">
    <property type="match status" value="1"/>
</dbReference>
<evidence type="ECO:0000256" key="2">
    <source>
        <dbReference type="ARBA" id="ARBA00023002"/>
    </source>
</evidence>
<dbReference type="Pfam" id="PF02525">
    <property type="entry name" value="Flavodoxin_2"/>
    <property type="match status" value="1"/>
</dbReference>
<evidence type="ECO:0000256" key="3">
    <source>
        <dbReference type="SAM" id="Phobius"/>
    </source>
</evidence>
<dbReference type="InterPro" id="IPR003680">
    <property type="entry name" value="Flavodoxin_fold"/>
</dbReference>
<evidence type="ECO:0000313" key="5">
    <source>
        <dbReference type="EMBL" id="PIT90168.1"/>
    </source>
</evidence>
<accession>A0A2M6WBI1</accession>
<evidence type="ECO:0000256" key="1">
    <source>
        <dbReference type="ARBA" id="ARBA00006252"/>
    </source>
</evidence>
<gene>
    <name evidence="5" type="ORF">COU22_03690</name>
</gene>
<sequence>MSALIIYAHPSTAGHNPLILELVKKNLSDKKIDYEVLDLYKMKFNPILSEHEHYTSGHKEIMPEIKQIQEKMKSAGQLIFIYPVWWFSMPAILHGFFDRTLTSGFAFKYKYGIPLQLLRGLKAICFITSGGPKSYYSIVGNLPQRLIKSTLRFNGIRVKVFQLFNCHKLTEVRKKKIEKLVKQGLRNIKA</sequence>
<keyword evidence="2" id="KW-0560">Oxidoreductase</keyword>
<dbReference type="GO" id="GO:0005829">
    <property type="term" value="C:cytosol"/>
    <property type="evidence" value="ECO:0007669"/>
    <property type="project" value="TreeGrafter"/>
</dbReference>
<dbReference type="EMBL" id="PFBO01000129">
    <property type="protein sequence ID" value="PIT90168.1"/>
    <property type="molecule type" value="Genomic_DNA"/>
</dbReference>
<reference evidence="6" key="1">
    <citation type="submission" date="2017-09" db="EMBL/GenBank/DDBJ databases">
        <title>Depth-based differentiation of microbial function through sediment-hosted aquifers and enrichment of novel symbionts in the deep terrestrial subsurface.</title>
        <authorList>
            <person name="Probst A.J."/>
            <person name="Ladd B."/>
            <person name="Jarett J.K."/>
            <person name="Geller-Mcgrath D.E."/>
            <person name="Sieber C.M.K."/>
            <person name="Emerson J.B."/>
            <person name="Anantharaman K."/>
            <person name="Thomas B.C."/>
            <person name="Malmstrom R."/>
            <person name="Stieglmeier M."/>
            <person name="Klingl A."/>
            <person name="Woyke T."/>
            <person name="Ryan C.M."/>
            <person name="Banfield J.F."/>
        </authorList>
    </citation>
    <scope>NUCLEOTIDE SEQUENCE [LARGE SCALE GENOMIC DNA]</scope>
</reference>
<name>A0A2M6WBI1_9BACT</name>
<dbReference type="GO" id="GO:0003955">
    <property type="term" value="F:NAD(P)H dehydrogenase (quinone) activity"/>
    <property type="evidence" value="ECO:0007669"/>
    <property type="project" value="TreeGrafter"/>
</dbReference>
<comment type="caution">
    <text evidence="5">The sequence shown here is derived from an EMBL/GenBank/DDBJ whole genome shotgun (WGS) entry which is preliminary data.</text>
</comment>
<protein>
    <recommendedName>
        <fullName evidence="4">Flavodoxin-like fold domain-containing protein</fullName>
    </recommendedName>
</protein>
<dbReference type="AlphaFoldDB" id="A0A2M6WBI1"/>
<keyword evidence="3" id="KW-1133">Transmembrane helix</keyword>
<keyword evidence="3" id="KW-0812">Transmembrane</keyword>
<dbReference type="Proteomes" id="UP000230543">
    <property type="component" value="Unassembled WGS sequence"/>
</dbReference>
<proteinExistence type="inferred from homology"/>
<dbReference type="SUPFAM" id="SSF52218">
    <property type="entry name" value="Flavoproteins"/>
    <property type="match status" value="1"/>
</dbReference>
<dbReference type="PANTHER" id="PTHR10204">
    <property type="entry name" value="NAD P H OXIDOREDUCTASE-RELATED"/>
    <property type="match status" value="1"/>
</dbReference>
<organism evidence="5 6">
    <name type="scientific">Candidatus Komeilibacteria bacterium CG10_big_fil_rev_8_21_14_0_10_41_13</name>
    <dbReference type="NCBI Taxonomy" id="1974476"/>
    <lineage>
        <taxon>Bacteria</taxon>
        <taxon>Candidatus Komeiliibacteriota</taxon>
    </lineage>
</organism>
<evidence type="ECO:0000259" key="4">
    <source>
        <dbReference type="Pfam" id="PF02525"/>
    </source>
</evidence>
<evidence type="ECO:0000313" key="6">
    <source>
        <dbReference type="Proteomes" id="UP000230543"/>
    </source>
</evidence>
<keyword evidence="3" id="KW-0472">Membrane</keyword>
<dbReference type="InterPro" id="IPR029039">
    <property type="entry name" value="Flavoprotein-like_sf"/>
</dbReference>